<dbReference type="Pfam" id="PF00544">
    <property type="entry name" value="Pectate_lyase_4"/>
    <property type="match status" value="1"/>
</dbReference>
<comment type="caution">
    <text evidence="8">The sequence shown here is derived from an EMBL/GenBank/DDBJ whole genome shotgun (WGS) entry which is preliminary data.</text>
</comment>
<sequence>MIIAVVLAAVAAIVPVSAAGPSIVAATTGGNVADGPEGHARGGVTTSFATATGGGLAAPAADFVATATNSGSAAGLVRSATNSDVAAELVTSPTNSDTAAELVTSPTGGGAGAGLVTGPTNSGAADGFGAGTTGGGAGVTVRATTFEQLRAFAAAADPLVVQVVGSIRVDPFGDMIPVASDKTIIGAGPGAEIVGGGLFLNGTHNVIIRNLTIRDSYIPGDFDGKSSANDNDGIRLDAADHVWIDHTRIERVGDGGIDIRKDSDHVTLSWNIVGDINKALGVGWTPNVLTRLTAHHNWIRNTVQRNWSIDNTAAAHLYNNYLENVTQYGTMSRNNARVLVEDSVFEQVNDPLVVHGTAAGLAQRRNLFTGTTGRADQAGEAFELPYAYSPDPARRVKDLVTRHAGPQWTSPSTPSTITVALDGSGDYGSLLAALGATRDAREPVTVRVTPGYYREQVRVWPSQANVTIAGPADAVIAYDLDSGGQKFYGGPLGDDAATLTLLGEGTTVRGLTVTGTAAPAVRAAGDRTVLAGTRLTGFLAGHGRSYLRDCTVAGGGDLITGTAVAVLDRCTINPASGASVTAVATPARQPYGILVVRSIVGRGPETATEPLGRTGQIVRDSAIAEAETALLGGTKQIIGQPCTAQTTTDRPGPTRQTVRKSAITETETTLLRRTKQIIGQPCTAQTTTDRPGPTRQTVRKSAITETRTVLLGQIGQIIRESATAESGTVLLGRTGQVVVRESELGPRIAAEPWLAGSGRFGEYANTGPGSGRPELTREQARRYTVGAYLGGWRPRT</sequence>
<evidence type="ECO:0000256" key="2">
    <source>
        <dbReference type="ARBA" id="ARBA00023085"/>
    </source>
</evidence>
<dbReference type="Gene3D" id="2.160.20.10">
    <property type="entry name" value="Single-stranded right-handed beta-helix, Pectin lyase-like"/>
    <property type="match status" value="3"/>
</dbReference>
<dbReference type="Proteomes" id="UP000679690">
    <property type="component" value="Unassembled WGS sequence"/>
</dbReference>
<evidence type="ECO:0000256" key="1">
    <source>
        <dbReference type="ARBA" id="ARBA00022801"/>
    </source>
</evidence>
<evidence type="ECO:0000256" key="3">
    <source>
        <dbReference type="ARBA" id="ARBA00023239"/>
    </source>
</evidence>
<evidence type="ECO:0000256" key="4">
    <source>
        <dbReference type="RuleBase" id="RU361173"/>
    </source>
</evidence>
<gene>
    <name evidence="8" type="ORF">J5X75_15010</name>
</gene>
<keyword evidence="4" id="KW-0624">Polysaccharide degradation</keyword>
<dbReference type="PANTHER" id="PTHR31683:SF18">
    <property type="entry name" value="PECTATE LYASE 21-RELATED"/>
    <property type="match status" value="1"/>
</dbReference>
<feature type="chain" id="PRO_5045643449" evidence="6">
    <location>
        <begin position="19"/>
        <end position="796"/>
    </location>
</feature>
<dbReference type="RefSeq" id="WP_208467974.1">
    <property type="nucleotide sequence ID" value="NZ_JAGFNS010000008.1"/>
</dbReference>
<evidence type="ECO:0000259" key="7">
    <source>
        <dbReference type="SMART" id="SM00656"/>
    </source>
</evidence>
<dbReference type="EMBL" id="JAGFNS010000008">
    <property type="protein sequence ID" value="MBO3738835.1"/>
    <property type="molecule type" value="Genomic_DNA"/>
</dbReference>
<accession>A0ABS3UJ79</accession>
<keyword evidence="6" id="KW-0732">Signal</keyword>
<proteinExistence type="inferred from homology"/>
<keyword evidence="2" id="KW-0063">Aspartyl esterase</keyword>
<evidence type="ECO:0000256" key="5">
    <source>
        <dbReference type="SAM" id="MobiDB-lite"/>
    </source>
</evidence>
<feature type="domain" description="Pectate lyase" evidence="7">
    <location>
        <begin position="139"/>
        <end position="351"/>
    </location>
</feature>
<dbReference type="InterPro" id="IPR002022">
    <property type="entry name" value="Pec_lyase"/>
</dbReference>
<dbReference type="PANTHER" id="PTHR31683">
    <property type="entry name" value="PECTATE LYASE 18-RELATED"/>
    <property type="match status" value="1"/>
</dbReference>
<dbReference type="InterPro" id="IPR000070">
    <property type="entry name" value="Pectinesterase_cat"/>
</dbReference>
<keyword evidence="1" id="KW-0378">Hydrolase</keyword>
<evidence type="ECO:0000313" key="9">
    <source>
        <dbReference type="Proteomes" id="UP000679690"/>
    </source>
</evidence>
<protein>
    <submittedName>
        <fullName evidence="8">Right-handed parallel beta-helix repeat-containing protein</fullName>
    </submittedName>
</protein>
<comment type="similarity">
    <text evidence="4">Belongs to the polysaccharide lyase 1 family.</text>
</comment>
<dbReference type="Pfam" id="PF01095">
    <property type="entry name" value="Pectinesterase"/>
    <property type="match status" value="1"/>
</dbReference>
<feature type="signal peptide" evidence="6">
    <location>
        <begin position="1"/>
        <end position="18"/>
    </location>
</feature>
<keyword evidence="9" id="KW-1185">Reference proteome</keyword>
<keyword evidence="3 4" id="KW-0456">Lyase</keyword>
<dbReference type="InterPro" id="IPR006626">
    <property type="entry name" value="PbH1"/>
</dbReference>
<reference evidence="8 9" key="1">
    <citation type="submission" date="2021-03" db="EMBL/GenBank/DDBJ databases">
        <title>Actinoplanes flavus sp. nov., a novel actinomycete isolated from Coconut Palm rhizosphere soil.</title>
        <authorList>
            <person name="Luo X."/>
        </authorList>
    </citation>
    <scope>NUCLEOTIDE SEQUENCE [LARGE SCALE GENOMIC DNA]</scope>
    <source>
        <strain evidence="8 9">NEAU-H7</strain>
    </source>
</reference>
<keyword evidence="4" id="KW-0964">Secreted</keyword>
<dbReference type="InterPro" id="IPR012334">
    <property type="entry name" value="Pectin_lyas_fold"/>
</dbReference>
<dbReference type="SUPFAM" id="SSF51126">
    <property type="entry name" value="Pectin lyase-like"/>
    <property type="match status" value="2"/>
</dbReference>
<feature type="region of interest" description="Disordered" evidence="5">
    <location>
        <begin position="642"/>
        <end position="663"/>
    </location>
</feature>
<dbReference type="InterPro" id="IPR011050">
    <property type="entry name" value="Pectin_lyase_fold/virulence"/>
</dbReference>
<name>A0ABS3UJ79_9ACTN</name>
<comment type="subcellular location">
    <subcellularLocation>
        <location evidence="4">Secreted</location>
    </subcellularLocation>
</comment>
<keyword evidence="4" id="KW-0119">Carbohydrate metabolism</keyword>
<dbReference type="SMART" id="SM00656">
    <property type="entry name" value="Amb_all"/>
    <property type="match status" value="1"/>
</dbReference>
<dbReference type="SMART" id="SM00710">
    <property type="entry name" value="PbH1"/>
    <property type="match status" value="6"/>
</dbReference>
<evidence type="ECO:0000313" key="8">
    <source>
        <dbReference type="EMBL" id="MBO3738835.1"/>
    </source>
</evidence>
<organism evidence="8 9">
    <name type="scientific">Actinoplanes flavus</name>
    <dbReference type="NCBI Taxonomy" id="2820290"/>
    <lineage>
        <taxon>Bacteria</taxon>
        <taxon>Bacillati</taxon>
        <taxon>Actinomycetota</taxon>
        <taxon>Actinomycetes</taxon>
        <taxon>Micromonosporales</taxon>
        <taxon>Micromonosporaceae</taxon>
        <taxon>Actinoplanes</taxon>
    </lineage>
</organism>
<evidence type="ECO:0000256" key="6">
    <source>
        <dbReference type="SAM" id="SignalP"/>
    </source>
</evidence>
<dbReference type="InterPro" id="IPR045032">
    <property type="entry name" value="PEL"/>
</dbReference>